<evidence type="ECO:0000256" key="1">
    <source>
        <dbReference type="SAM" id="Phobius"/>
    </source>
</evidence>
<gene>
    <name evidence="2" type="ORF">FHL15_005506</name>
</gene>
<dbReference type="EMBL" id="VFLP01000028">
    <property type="protein sequence ID" value="TRX93534.1"/>
    <property type="molecule type" value="Genomic_DNA"/>
</dbReference>
<protein>
    <recommendedName>
        <fullName evidence="4">DUF4149 domain-containing protein</fullName>
    </recommendedName>
</protein>
<keyword evidence="1" id="KW-0812">Transmembrane</keyword>
<evidence type="ECO:0000313" key="2">
    <source>
        <dbReference type="EMBL" id="TRX93534.1"/>
    </source>
</evidence>
<dbReference type="Proteomes" id="UP000319160">
    <property type="component" value="Unassembled WGS sequence"/>
</dbReference>
<feature type="transmembrane region" description="Helical" evidence="1">
    <location>
        <begin position="20"/>
        <end position="41"/>
    </location>
</feature>
<keyword evidence="3" id="KW-1185">Reference proteome</keyword>
<dbReference type="AlphaFoldDB" id="A0A553I007"/>
<feature type="transmembrane region" description="Helical" evidence="1">
    <location>
        <begin position="95"/>
        <end position="114"/>
    </location>
</feature>
<evidence type="ECO:0000313" key="3">
    <source>
        <dbReference type="Proteomes" id="UP000319160"/>
    </source>
</evidence>
<proteinExistence type="predicted"/>
<feature type="transmembrane region" description="Helical" evidence="1">
    <location>
        <begin position="69"/>
        <end position="89"/>
    </location>
</feature>
<comment type="caution">
    <text evidence="2">The sequence shown here is derived from an EMBL/GenBank/DDBJ whole genome shotgun (WGS) entry which is preliminary data.</text>
</comment>
<reference evidence="3" key="1">
    <citation type="submission" date="2019-06" db="EMBL/GenBank/DDBJ databases">
        <title>Draft genome sequence of the griseofulvin-producing fungus Xylaria cubensis strain G536.</title>
        <authorList>
            <person name="Mead M.E."/>
            <person name="Raja H.A."/>
            <person name="Steenwyk J.L."/>
            <person name="Knowles S.L."/>
            <person name="Oberlies N.H."/>
            <person name="Rokas A."/>
        </authorList>
    </citation>
    <scope>NUCLEOTIDE SEQUENCE [LARGE SCALE GENOMIC DNA]</scope>
    <source>
        <strain evidence="3">G536</strain>
    </source>
</reference>
<organism evidence="2 3">
    <name type="scientific">Xylaria flabelliformis</name>
    <dbReference type="NCBI Taxonomy" id="2512241"/>
    <lineage>
        <taxon>Eukaryota</taxon>
        <taxon>Fungi</taxon>
        <taxon>Dikarya</taxon>
        <taxon>Ascomycota</taxon>
        <taxon>Pezizomycotina</taxon>
        <taxon>Sordariomycetes</taxon>
        <taxon>Xylariomycetidae</taxon>
        <taxon>Xylariales</taxon>
        <taxon>Xylariaceae</taxon>
        <taxon>Xylaria</taxon>
    </lineage>
</organism>
<dbReference type="STRING" id="2512241.A0A553I007"/>
<evidence type="ECO:0008006" key="4">
    <source>
        <dbReference type="Google" id="ProtNLM"/>
    </source>
</evidence>
<name>A0A553I007_9PEZI</name>
<keyword evidence="1" id="KW-0472">Membrane</keyword>
<dbReference type="OrthoDB" id="1523883at2759"/>
<sequence>MTSTPELSQIGTALLRVAPVVLSSASLMLSWVQTIIFASFLTPSLRNDPSHPSGVLLPRYIPALLKRGLYGIFLTYPPTLILSFVNGFATYRNPWVARLYLAGGVLSLGHFFWAPPTQRLLAKIKNAKDAPVSNEKDVERWLGLHNTRTLAVNLPAHLCLLGATLGLVAQVA</sequence>
<accession>A0A553I007</accession>
<keyword evidence="1" id="KW-1133">Transmembrane helix</keyword>